<dbReference type="Proteomes" id="UP000054477">
    <property type="component" value="Unassembled WGS sequence"/>
</dbReference>
<reference evidence="2" key="2">
    <citation type="submission" date="2015-01" db="EMBL/GenBank/DDBJ databases">
        <title>Evolutionary Origins and Diversification of the Mycorrhizal Mutualists.</title>
        <authorList>
            <consortium name="DOE Joint Genome Institute"/>
            <consortium name="Mycorrhizal Genomics Consortium"/>
            <person name="Kohler A."/>
            <person name="Kuo A."/>
            <person name="Nagy L.G."/>
            <person name="Floudas D."/>
            <person name="Copeland A."/>
            <person name="Barry K.W."/>
            <person name="Cichocki N."/>
            <person name="Veneault-Fourrey C."/>
            <person name="LaButti K."/>
            <person name="Lindquist E.A."/>
            <person name="Lipzen A."/>
            <person name="Lundell T."/>
            <person name="Morin E."/>
            <person name="Murat C."/>
            <person name="Riley R."/>
            <person name="Ohm R."/>
            <person name="Sun H."/>
            <person name="Tunlid A."/>
            <person name="Henrissat B."/>
            <person name="Grigoriev I.V."/>
            <person name="Hibbett D.S."/>
            <person name="Martin F."/>
        </authorList>
    </citation>
    <scope>NUCLEOTIDE SEQUENCE [LARGE SCALE GENOMIC DNA]</scope>
    <source>
        <strain evidence="2">LaAM-08-1</strain>
    </source>
</reference>
<evidence type="ECO:0000313" key="2">
    <source>
        <dbReference type="Proteomes" id="UP000054477"/>
    </source>
</evidence>
<accession>A0A0C9XZ07</accession>
<protein>
    <submittedName>
        <fullName evidence="1">Uncharacterized protein</fullName>
    </submittedName>
</protein>
<organism evidence="1 2">
    <name type="scientific">Laccaria amethystina LaAM-08-1</name>
    <dbReference type="NCBI Taxonomy" id="1095629"/>
    <lineage>
        <taxon>Eukaryota</taxon>
        <taxon>Fungi</taxon>
        <taxon>Dikarya</taxon>
        <taxon>Basidiomycota</taxon>
        <taxon>Agaricomycotina</taxon>
        <taxon>Agaricomycetes</taxon>
        <taxon>Agaricomycetidae</taxon>
        <taxon>Agaricales</taxon>
        <taxon>Agaricineae</taxon>
        <taxon>Hydnangiaceae</taxon>
        <taxon>Laccaria</taxon>
    </lineage>
</organism>
<reference evidence="1 2" key="1">
    <citation type="submission" date="2014-04" db="EMBL/GenBank/DDBJ databases">
        <authorList>
            <consortium name="DOE Joint Genome Institute"/>
            <person name="Kuo A."/>
            <person name="Kohler A."/>
            <person name="Nagy L.G."/>
            <person name="Floudas D."/>
            <person name="Copeland A."/>
            <person name="Barry K.W."/>
            <person name="Cichocki N."/>
            <person name="Veneault-Fourrey C."/>
            <person name="LaButti K."/>
            <person name="Lindquist E.A."/>
            <person name="Lipzen A."/>
            <person name="Lundell T."/>
            <person name="Morin E."/>
            <person name="Murat C."/>
            <person name="Sun H."/>
            <person name="Tunlid A."/>
            <person name="Henrissat B."/>
            <person name="Grigoriev I.V."/>
            <person name="Hibbett D.S."/>
            <person name="Martin F."/>
            <person name="Nordberg H.P."/>
            <person name="Cantor M.N."/>
            <person name="Hua S.X."/>
        </authorList>
    </citation>
    <scope>NUCLEOTIDE SEQUENCE [LARGE SCALE GENOMIC DNA]</scope>
    <source>
        <strain evidence="1 2">LaAM-08-1</strain>
    </source>
</reference>
<dbReference type="AlphaFoldDB" id="A0A0C9XZ07"/>
<sequence length="124" mass="14568">MDIRFRVSCAMSSSYAQLMMRVSHESSLLHWPTQFKRSICRLVLCVDYYAKAYTPECYCLLKYGFIHWIAHSLNFQVIKRSRRLFPPRLSCGGCRGTQMRPHIFFCNATPITCIHHWPAFLRGC</sequence>
<keyword evidence="2" id="KW-1185">Reference proteome</keyword>
<dbReference type="EMBL" id="KN838614">
    <property type="protein sequence ID" value="KIK00993.1"/>
    <property type="molecule type" value="Genomic_DNA"/>
</dbReference>
<dbReference type="HOGENOM" id="CLU_2004306_0_0_1"/>
<proteinExistence type="predicted"/>
<evidence type="ECO:0000313" key="1">
    <source>
        <dbReference type="EMBL" id="KIK00993.1"/>
    </source>
</evidence>
<name>A0A0C9XZ07_9AGAR</name>
<gene>
    <name evidence="1" type="ORF">K443DRAFT_582531</name>
</gene>